<feature type="compositionally biased region" description="Basic residues" evidence="6">
    <location>
        <begin position="697"/>
        <end position="720"/>
    </location>
</feature>
<feature type="compositionally biased region" description="Polar residues" evidence="6">
    <location>
        <begin position="509"/>
        <end position="524"/>
    </location>
</feature>
<comment type="catalytic activity">
    <reaction evidence="1">
        <text>[protein]-peptidylproline (omega=180) = [protein]-peptidylproline (omega=0)</text>
        <dbReference type="Rhea" id="RHEA:16237"/>
        <dbReference type="Rhea" id="RHEA-COMP:10747"/>
        <dbReference type="Rhea" id="RHEA-COMP:10748"/>
        <dbReference type="ChEBI" id="CHEBI:83833"/>
        <dbReference type="ChEBI" id="CHEBI:83834"/>
        <dbReference type="EC" id="5.2.1.8"/>
    </reaction>
</comment>
<evidence type="ECO:0000256" key="2">
    <source>
        <dbReference type="ARBA" id="ARBA00007365"/>
    </source>
</evidence>
<dbReference type="PROSITE" id="PS00170">
    <property type="entry name" value="CSA_PPIASE_1"/>
    <property type="match status" value="1"/>
</dbReference>
<feature type="compositionally biased region" description="Polar residues" evidence="6">
    <location>
        <begin position="456"/>
        <end position="467"/>
    </location>
</feature>
<keyword evidence="4" id="KW-0697">Rotamase</keyword>
<feature type="compositionally biased region" description="Basic and acidic residues" evidence="6">
    <location>
        <begin position="529"/>
        <end position="555"/>
    </location>
</feature>
<dbReference type="PANTHER" id="PTHR11071:SF561">
    <property type="entry name" value="PEPTIDYL-PROLYL CIS-TRANS ISOMERASE D-RELATED"/>
    <property type="match status" value="1"/>
</dbReference>
<dbReference type="PANTHER" id="PTHR11071">
    <property type="entry name" value="PEPTIDYL-PROLYL CIS-TRANS ISOMERASE"/>
    <property type="match status" value="1"/>
</dbReference>
<evidence type="ECO:0000256" key="4">
    <source>
        <dbReference type="ARBA" id="ARBA00023110"/>
    </source>
</evidence>
<dbReference type="PRINTS" id="PR00153">
    <property type="entry name" value="CSAPPISMRASE"/>
</dbReference>
<dbReference type="PROSITE" id="PS50072">
    <property type="entry name" value="CSA_PPIASE_2"/>
    <property type="match status" value="1"/>
</dbReference>
<feature type="non-terminal residue" evidence="8">
    <location>
        <position position="1"/>
    </location>
</feature>
<feature type="compositionally biased region" description="Basic residues" evidence="6">
    <location>
        <begin position="311"/>
        <end position="351"/>
    </location>
</feature>
<comment type="similarity">
    <text evidence="2">Belongs to the cyclophilin-type PPIase family.</text>
</comment>
<feature type="compositionally biased region" description="Low complexity" evidence="6">
    <location>
        <begin position="354"/>
        <end position="366"/>
    </location>
</feature>
<protein>
    <recommendedName>
        <fullName evidence="3">peptidylprolyl isomerase</fullName>
        <ecNumber evidence="3">5.2.1.8</ecNumber>
    </recommendedName>
</protein>
<dbReference type="SUPFAM" id="SSF50891">
    <property type="entry name" value="Cyclophilin-like"/>
    <property type="match status" value="1"/>
</dbReference>
<dbReference type="FunFam" id="2.40.100.10:FF:000022">
    <property type="entry name" value="Peptidyl-prolyl cis-trans isomerase CYP95"/>
    <property type="match status" value="1"/>
</dbReference>
<dbReference type="Pfam" id="PF00160">
    <property type="entry name" value="Pro_isomerase"/>
    <property type="match status" value="1"/>
</dbReference>
<feature type="compositionally biased region" description="Basic and acidic residues" evidence="6">
    <location>
        <begin position="397"/>
        <end position="427"/>
    </location>
</feature>
<feature type="domain" description="PPIase cyclophilin-type" evidence="7">
    <location>
        <begin position="54"/>
        <end position="218"/>
    </location>
</feature>
<evidence type="ECO:0000256" key="3">
    <source>
        <dbReference type="ARBA" id="ARBA00013194"/>
    </source>
</evidence>
<name>A0A1D1Y836_9ARAE</name>
<dbReference type="GO" id="GO:0016018">
    <property type="term" value="F:cyclosporin A binding"/>
    <property type="evidence" value="ECO:0007669"/>
    <property type="project" value="TreeGrafter"/>
</dbReference>
<dbReference type="CDD" id="cd01926">
    <property type="entry name" value="cyclophilin_ABH_like"/>
    <property type="match status" value="1"/>
</dbReference>
<evidence type="ECO:0000256" key="5">
    <source>
        <dbReference type="ARBA" id="ARBA00023235"/>
    </source>
</evidence>
<feature type="compositionally biased region" description="Acidic residues" evidence="6">
    <location>
        <begin position="278"/>
        <end position="293"/>
    </location>
</feature>
<feature type="compositionally biased region" description="Basic residues" evidence="6">
    <location>
        <begin position="253"/>
        <end position="271"/>
    </location>
</feature>
<dbReference type="InterPro" id="IPR002130">
    <property type="entry name" value="Cyclophilin-type_PPIase_dom"/>
</dbReference>
<feature type="compositionally biased region" description="Low complexity" evidence="6">
    <location>
        <begin position="557"/>
        <end position="573"/>
    </location>
</feature>
<dbReference type="Gene3D" id="2.40.100.10">
    <property type="entry name" value="Cyclophilin-like"/>
    <property type="match status" value="1"/>
</dbReference>
<evidence type="ECO:0000259" key="7">
    <source>
        <dbReference type="PROSITE" id="PS50072"/>
    </source>
</evidence>
<accession>A0A1D1Y836</accession>
<dbReference type="InterPro" id="IPR020892">
    <property type="entry name" value="Cyclophilin-type_PPIase_CS"/>
</dbReference>
<dbReference type="GO" id="GO:0003755">
    <property type="term" value="F:peptidyl-prolyl cis-trans isomerase activity"/>
    <property type="evidence" value="ECO:0007669"/>
    <property type="project" value="UniProtKB-KW"/>
</dbReference>
<feature type="compositionally biased region" description="Low complexity" evidence="6">
    <location>
        <begin position="737"/>
        <end position="752"/>
    </location>
</feature>
<evidence type="ECO:0000313" key="8">
    <source>
        <dbReference type="EMBL" id="JAT50771.1"/>
    </source>
</evidence>
<feature type="compositionally biased region" description="Low complexity" evidence="6">
    <location>
        <begin position="609"/>
        <end position="624"/>
    </location>
</feature>
<gene>
    <name evidence="8" type="primary">cyp5_2</name>
    <name evidence="8" type="ORF">g.106997</name>
</gene>
<dbReference type="EC" id="5.2.1.8" evidence="3"/>
<feature type="compositionally biased region" description="Low complexity" evidence="6">
    <location>
        <begin position="770"/>
        <end position="787"/>
    </location>
</feature>
<organism evidence="8">
    <name type="scientific">Anthurium amnicola</name>
    <dbReference type="NCBI Taxonomy" id="1678845"/>
    <lineage>
        <taxon>Eukaryota</taxon>
        <taxon>Viridiplantae</taxon>
        <taxon>Streptophyta</taxon>
        <taxon>Embryophyta</taxon>
        <taxon>Tracheophyta</taxon>
        <taxon>Spermatophyta</taxon>
        <taxon>Magnoliopsida</taxon>
        <taxon>Liliopsida</taxon>
        <taxon>Araceae</taxon>
        <taxon>Pothoideae</taxon>
        <taxon>Potheae</taxon>
        <taxon>Anthurium</taxon>
    </lineage>
</organism>
<dbReference type="InterPro" id="IPR029000">
    <property type="entry name" value="Cyclophilin-like_dom_sf"/>
</dbReference>
<proteinExistence type="inferred from homology"/>
<sequence length="819" mass="90316">VIATFCGAAAAPARSFQAPVIHHASTCLGLMPVHLVAADLSAEEMAKKKNPLVFFDVSIGGDALGRMVFELFSDVVPKTAENFKALCTGELGTGATTGKPLQYKGTLFHRIIKGFMAQGGDFSRGDGRGGESIYGGKFADENFTLRHDGPGILSMANAGRDTNGSQFFITFKAAPHLDGKHVVFGKLVHGHEILKTIERVETDNTRPIDPVKIVDCGEISGLVTAENDKKKSHKKKSAKGNSSNSDSLEVSRKQRHKKSSKGRRKRKRRRHISSDSDSSSDTETESSESDSDSDSISSSSSYVSSSSDDRRRKRKRSYKREKHRREKRKRDKRREKKRRRRDRRSRHKSKRALGSDSQSVSTTGSSSEDDAIVARRSVRKLKLSSKTSVENQLPPVLEKETAADRQRKGEKAEVVTVEETKSPRENGELQNNGIREVRSNRSADIQADVFARGSKSRSQSMSPMHNMSKSMSISPGRSRSKSPSLSPRRSASRSPTIRSPSGSPVRAQGHSSASQSPVGRNISTGPAIETRRSESKSPVKDRSRGSISRSSEKSLSHKSNSKSPAKLPRTTSRSPKRASRRSPSGSPVKAARRTVSRSPFGTRSRRSISRSPASPPRRVVSPVSNHRRSPSRSASPDGSPKRIRRGRGFSQQYSFARRYRTPTTTPDRSPVRSHRYGGRNDRDRYSSYRRYSERSPPRRYRSPPRGRSPPRRYRRSRSRSVSRSPVGYRGRAKGGYSRSPVRSVSPAVQRSRGGTKDVSRSDKNRHISKSRSPSGSRSRSLPDSPSPKCVEKSRSPSSSPGGKGLVSYGDVSPDSAGRR</sequence>
<evidence type="ECO:0000256" key="6">
    <source>
        <dbReference type="SAM" id="MobiDB-lite"/>
    </source>
</evidence>
<dbReference type="GO" id="GO:0006457">
    <property type="term" value="P:protein folding"/>
    <property type="evidence" value="ECO:0007669"/>
    <property type="project" value="InterPro"/>
</dbReference>
<dbReference type="AlphaFoldDB" id="A0A1D1Y836"/>
<dbReference type="EMBL" id="GDJX01017165">
    <property type="protein sequence ID" value="JAT50771.1"/>
    <property type="molecule type" value="Transcribed_RNA"/>
</dbReference>
<feature type="compositionally biased region" description="Basic and acidic residues" evidence="6">
    <location>
        <begin position="678"/>
        <end position="696"/>
    </location>
</feature>
<feature type="region of interest" description="Disordered" evidence="6">
    <location>
        <begin position="225"/>
        <end position="819"/>
    </location>
</feature>
<feature type="compositionally biased region" description="Low complexity" evidence="6">
    <location>
        <begin position="468"/>
        <end position="501"/>
    </location>
</feature>
<feature type="compositionally biased region" description="Basic and acidic residues" evidence="6">
    <location>
        <begin position="754"/>
        <end position="765"/>
    </location>
</feature>
<reference evidence="8" key="1">
    <citation type="submission" date="2015-07" db="EMBL/GenBank/DDBJ databases">
        <title>Transcriptome Assembly of Anthurium amnicola.</title>
        <authorList>
            <person name="Suzuki J."/>
        </authorList>
    </citation>
    <scope>NUCLEOTIDE SEQUENCE</scope>
</reference>
<feature type="compositionally biased region" description="Low complexity" evidence="6">
    <location>
        <begin position="294"/>
        <end position="306"/>
    </location>
</feature>
<keyword evidence="5 8" id="KW-0413">Isomerase</keyword>
<evidence type="ECO:0000256" key="1">
    <source>
        <dbReference type="ARBA" id="ARBA00000971"/>
    </source>
</evidence>
<dbReference type="GO" id="GO:0005737">
    <property type="term" value="C:cytoplasm"/>
    <property type="evidence" value="ECO:0007669"/>
    <property type="project" value="TreeGrafter"/>
</dbReference>